<feature type="chain" id="PRO_5046613602" evidence="1">
    <location>
        <begin position="18"/>
        <end position="178"/>
    </location>
</feature>
<protein>
    <submittedName>
        <fullName evidence="2">Uncharacterized protein</fullName>
    </submittedName>
</protein>
<proteinExistence type="predicted"/>
<feature type="signal peptide" evidence="1">
    <location>
        <begin position="1"/>
        <end position="17"/>
    </location>
</feature>
<name>A0ABN7AGT5_9HEMI</name>
<evidence type="ECO:0000256" key="1">
    <source>
        <dbReference type="SAM" id="SignalP"/>
    </source>
</evidence>
<accession>A0ABN7AGT5</accession>
<dbReference type="EMBL" id="AP028910">
    <property type="protein sequence ID" value="BES91475.1"/>
    <property type="molecule type" value="Genomic_DNA"/>
</dbReference>
<reference evidence="2 3" key="1">
    <citation type="submission" date="2023-09" db="EMBL/GenBank/DDBJ databases">
        <title>Nesidiocoris tenuis whole genome shotgun sequence.</title>
        <authorList>
            <person name="Shibata T."/>
            <person name="Shimoda M."/>
            <person name="Kobayashi T."/>
            <person name="Uehara T."/>
        </authorList>
    </citation>
    <scope>NUCLEOTIDE SEQUENCE [LARGE SCALE GENOMIC DNA]</scope>
    <source>
        <strain evidence="2 3">Japan</strain>
    </source>
</reference>
<evidence type="ECO:0000313" key="2">
    <source>
        <dbReference type="EMBL" id="BES91475.1"/>
    </source>
</evidence>
<organism evidence="2 3">
    <name type="scientific">Nesidiocoris tenuis</name>
    <dbReference type="NCBI Taxonomy" id="355587"/>
    <lineage>
        <taxon>Eukaryota</taxon>
        <taxon>Metazoa</taxon>
        <taxon>Ecdysozoa</taxon>
        <taxon>Arthropoda</taxon>
        <taxon>Hexapoda</taxon>
        <taxon>Insecta</taxon>
        <taxon>Pterygota</taxon>
        <taxon>Neoptera</taxon>
        <taxon>Paraneoptera</taxon>
        <taxon>Hemiptera</taxon>
        <taxon>Heteroptera</taxon>
        <taxon>Panheteroptera</taxon>
        <taxon>Cimicomorpha</taxon>
        <taxon>Miridae</taxon>
        <taxon>Dicyphina</taxon>
        <taxon>Nesidiocoris</taxon>
    </lineage>
</organism>
<dbReference type="Proteomes" id="UP001307889">
    <property type="component" value="Chromosome 2"/>
</dbReference>
<keyword evidence="3" id="KW-1185">Reference proteome</keyword>
<evidence type="ECO:0000313" key="3">
    <source>
        <dbReference type="Proteomes" id="UP001307889"/>
    </source>
</evidence>
<sequence>MNQGILLVLSTYFLASGSDSTHRFEADLVRLMNGKFAPTTIHSTIAIKNGTALATFSGDQTSSSIEVLYLLFANSSKQISQVELTRDGKSKLTLFKLPHNEISTSDDDILFNITDNSTWTGNATFPLGENTMYSLAARLEGLDADDPSSYLCSYVVPNAGVSLPDLHVLDRYTQLENI</sequence>
<gene>
    <name evidence="2" type="ORF">NTJ_04283</name>
</gene>
<keyword evidence="1" id="KW-0732">Signal</keyword>